<comment type="cofactor">
    <cofactor evidence="1">
        <name>Mg(2+)</name>
        <dbReference type="ChEBI" id="CHEBI:18420"/>
    </cofactor>
</comment>
<dbReference type="GO" id="GO:0004401">
    <property type="term" value="F:histidinol-phosphatase activity"/>
    <property type="evidence" value="ECO:0007669"/>
    <property type="project" value="UniProtKB-EC"/>
</dbReference>
<evidence type="ECO:0000256" key="5">
    <source>
        <dbReference type="ARBA" id="ARBA00022842"/>
    </source>
</evidence>
<dbReference type="PANTHER" id="PTHR43200:SF6">
    <property type="entry name" value="3'(2'),5'-BISPHOSPHATE NUCLEOTIDASE"/>
    <property type="match status" value="1"/>
</dbReference>
<keyword evidence="3" id="KW-0479">Metal-binding</keyword>
<dbReference type="Gene3D" id="3.40.190.80">
    <property type="match status" value="1"/>
</dbReference>
<dbReference type="InterPro" id="IPR051090">
    <property type="entry name" value="Inositol_monoP_superfamily"/>
</dbReference>
<keyword evidence="4 6" id="KW-0378">Hydrolase</keyword>
<comment type="caution">
    <text evidence="6">The sequence shown here is derived from an EMBL/GenBank/DDBJ whole genome shotgun (WGS) entry which is preliminary data.</text>
</comment>
<keyword evidence="5" id="KW-0460">Magnesium</keyword>
<gene>
    <name evidence="6" type="primary">hisN</name>
    <name evidence="6" type="ORF">SSPH_01906</name>
</gene>
<sequence>MSSKYLEFIDIAMKAADVSREILTEHRVKYLRGNYDFKTKNDASPVTETDERVEHEIRSMIQAAFPSHGMLGEEYGADAQDAEFVWVIDPIDGTRQFIVGYPFYGTLISLCHWGQPVLGVVEMPVMAERWVGIAGEPSTVNGLPIKTREHDELSTTLAASSNTEFVFPEDKEAYAHLMKSTKWRVYGGACYGYLSLAAGKIDLCYDSGIMREVDYCALVPIIEGAGGVMSDWEGQPLTMHSGMKVLAAGDRRLHTKVLEEIKKFRP</sequence>
<dbReference type="PRINTS" id="PR00377">
    <property type="entry name" value="IMPHPHTASES"/>
</dbReference>
<dbReference type="Gene3D" id="3.30.540.10">
    <property type="entry name" value="Fructose-1,6-Bisphosphatase, subunit A, domain 1"/>
    <property type="match status" value="1"/>
</dbReference>
<dbReference type="InterPro" id="IPR000760">
    <property type="entry name" value="Inositol_monophosphatase-like"/>
</dbReference>
<evidence type="ECO:0000256" key="3">
    <source>
        <dbReference type="ARBA" id="ARBA00022723"/>
    </source>
</evidence>
<keyword evidence="7" id="KW-1185">Reference proteome</keyword>
<protein>
    <submittedName>
        <fullName evidence="6">Histidinol-phosphatase</fullName>
        <ecNumber evidence="6">3.1.3.15</ecNumber>
    </submittedName>
</protein>
<proteinExistence type="inferred from homology"/>
<dbReference type="Pfam" id="PF00459">
    <property type="entry name" value="Inositol_P"/>
    <property type="match status" value="1"/>
</dbReference>
<name>A0ABM9W2F5_9FIRM</name>
<dbReference type="EC" id="3.1.3.15" evidence="6"/>
<dbReference type="CDD" id="cd01641">
    <property type="entry name" value="Bacterial_IMPase_like_1"/>
    <property type="match status" value="1"/>
</dbReference>
<evidence type="ECO:0000256" key="1">
    <source>
        <dbReference type="ARBA" id="ARBA00001946"/>
    </source>
</evidence>
<dbReference type="Proteomes" id="UP000245702">
    <property type="component" value="Unassembled WGS sequence"/>
</dbReference>
<accession>A0ABM9W2F5</accession>
<organism evidence="6 7">
    <name type="scientific">Sporomusa sphaeroides DSM 2875</name>
    <dbReference type="NCBI Taxonomy" id="1337886"/>
    <lineage>
        <taxon>Bacteria</taxon>
        <taxon>Bacillati</taxon>
        <taxon>Bacillota</taxon>
        <taxon>Negativicutes</taxon>
        <taxon>Selenomonadales</taxon>
        <taxon>Sporomusaceae</taxon>
        <taxon>Sporomusa</taxon>
    </lineage>
</organism>
<dbReference type="EMBL" id="FCOW01000008">
    <property type="protein sequence ID" value="CVK19256.1"/>
    <property type="molecule type" value="Genomic_DNA"/>
</dbReference>
<dbReference type="RefSeq" id="WP_075756177.1">
    <property type="nucleotide sequence ID" value="NZ_CP146991.1"/>
</dbReference>
<dbReference type="SUPFAM" id="SSF56655">
    <property type="entry name" value="Carbohydrate phosphatase"/>
    <property type="match status" value="1"/>
</dbReference>
<comment type="similarity">
    <text evidence="2">Belongs to the inositol monophosphatase superfamily.</text>
</comment>
<evidence type="ECO:0000256" key="2">
    <source>
        <dbReference type="ARBA" id="ARBA00009759"/>
    </source>
</evidence>
<evidence type="ECO:0000313" key="7">
    <source>
        <dbReference type="Proteomes" id="UP000245702"/>
    </source>
</evidence>
<evidence type="ECO:0000256" key="4">
    <source>
        <dbReference type="ARBA" id="ARBA00022801"/>
    </source>
</evidence>
<dbReference type="PANTHER" id="PTHR43200">
    <property type="entry name" value="PHOSPHATASE"/>
    <property type="match status" value="1"/>
</dbReference>
<reference evidence="6 7" key="1">
    <citation type="submission" date="2016-01" db="EMBL/GenBank/DDBJ databases">
        <authorList>
            <person name="Brown R."/>
        </authorList>
    </citation>
    <scope>NUCLEOTIDE SEQUENCE [LARGE SCALE GENOMIC DNA]</scope>
    <source>
        <strain evidence="6">Sporomusa sphaeroides DSM 2875</strain>
    </source>
</reference>
<evidence type="ECO:0000313" key="6">
    <source>
        <dbReference type="EMBL" id="CVK19256.1"/>
    </source>
</evidence>